<feature type="transmembrane region" description="Helical" evidence="6">
    <location>
        <begin position="168"/>
        <end position="190"/>
    </location>
</feature>
<evidence type="ECO:0000256" key="3">
    <source>
        <dbReference type="ARBA" id="ARBA00022692"/>
    </source>
</evidence>
<feature type="transmembrane region" description="Helical" evidence="6">
    <location>
        <begin position="12"/>
        <end position="35"/>
    </location>
</feature>
<dbReference type="Proteomes" id="UP001246576">
    <property type="component" value="Unassembled WGS sequence"/>
</dbReference>
<evidence type="ECO:0000313" key="8">
    <source>
        <dbReference type="Proteomes" id="UP001246576"/>
    </source>
</evidence>
<sequence length="445" mass="49183">MSFKEIVKSSGRTLLTTVGVTVLGFAISVLTTRMLGPEGRGLLSGSLLIIGLSTALGRWDLAYSYIYFRGTGLYFHQRRFVYLSALVIGVGTLLLAAVGVRINDNAILHQHIALITAFAVVTGLQNYLFNLSQLETSLAFLNLTRISGAIFNLAALGVLYWLCRPVQFEYILIGQMVCALVLIAMCLQWCRLYLFSARPAPAELASLPRARTSDMVKYALNQHGTGLVALAMTYFDKVYLLKVGTIEEFGYYTLAFTTSRLIGAIHEAMNTALYSRYAGKEEGELNSSINTAFRFTLVPMLVLAGIGSVLAPWLIRLAYGPKFDSVTPSFIILMFECVLSGAAWTLAQRFNAGGKPGLILRRHVLSLIPLVLMLPFLPKENISVYLALLMLLGAVLRMIITLAMYPYVLKQPVPRLVPTMAEIRKLFGMIKARWERRRLGGNESA</sequence>
<dbReference type="RefSeq" id="WP_204725381.1">
    <property type="nucleotide sequence ID" value="NZ_JAVLSJ010000001.1"/>
</dbReference>
<evidence type="ECO:0000256" key="4">
    <source>
        <dbReference type="ARBA" id="ARBA00022989"/>
    </source>
</evidence>
<dbReference type="EMBL" id="JAVLSJ010000001">
    <property type="protein sequence ID" value="MDR9846934.1"/>
    <property type="molecule type" value="Genomic_DNA"/>
</dbReference>
<comment type="caution">
    <text evidence="7">The sequence shown here is derived from an EMBL/GenBank/DDBJ whole genome shotgun (WGS) entry which is preliminary data.</text>
</comment>
<name>A0ABU2EFK8_9BURK</name>
<reference evidence="7" key="1">
    <citation type="submission" date="2023-09" db="EMBL/GenBank/DDBJ databases">
        <title>Description of first Herbaspirillum huttiense subsp. nephrolepsisexaltata and Herbaspirillum huttiense subsp. lycopersicon.</title>
        <authorList>
            <person name="Poudel M."/>
            <person name="Sharma A."/>
            <person name="Goss E."/>
            <person name="Tapia J.H."/>
            <person name="Harmon C.M."/>
            <person name="Jones J.B."/>
        </authorList>
    </citation>
    <scope>NUCLEOTIDE SEQUENCE</scope>
    <source>
        <strain evidence="7">SE1</strain>
    </source>
</reference>
<feature type="transmembrane region" description="Helical" evidence="6">
    <location>
        <begin position="80"/>
        <end position="102"/>
    </location>
</feature>
<evidence type="ECO:0000313" key="7">
    <source>
        <dbReference type="EMBL" id="MDR9846934.1"/>
    </source>
</evidence>
<evidence type="ECO:0000256" key="6">
    <source>
        <dbReference type="SAM" id="Phobius"/>
    </source>
</evidence>
<feature type="transmembrane region" description="Helical" evidence="6">
    <location>
        <begin position="140"/>
        <end position="162"/>
    </location>
</feature>
<keyword evidence="2" id="KW-1003">Cell membrane</keyword>
<dbReference type="InterPro" id="IPR050833">
    <property type="entry name" value="Poly_Biosynth_Transport"/>
</dbReference>
<keyword evidence="5 6" id="KW-0472">Membrane</keyword>
<comment type="subcellular location">
    <subcellularLocation>
        <location evidence="1">Cell membrane</location>
        <topology evidence="1">Multi-pass membrane protein</topology>
    </subcellularLocation>
</comment>
<gene>
    <name evidence="7" type="ORF">RI048_01760</name>
</gene>
<accession>A0ABU2EFK8</accession>
<dbReference type="PANTHER" id="PTHR30250">
    <property type="entry name" value="PST FAMILY PREDICTED COLANIC ACID TRANSPORTER"/>
    <property type="match status" value="1"/>
</dbReference>
<evidence type="ECO:0000256" key="2">
    <source>
        <dbReference type="ARBA" id="ARBA00022475"/>
    </source>
</evidence>
<dbReference type="PANTHER" id="PTHR30250:SF11">
    <property type="entry name" value="O-ANTIGEN TRANSPORTER-RELATED"/>
    <property type="match status" value="1"/>
</dbReference>
<feature type="transmembrane region" description="Helical" evidence="6">
    <location>
        <begin position="359"/>
        <end position="378"/>
    </location>
</feature>
<organism evidence="7 8">
    <name type="scientific">Herbaspirillum huttiense subsp. lycopersici</name>
    <dbReference type="NCBI Taxonomy" id="3074428"/>
    <lineage>
        <taxon>Bacteria</taxon>
        <taxon>Pseudomonadati</taxon>
        <taxon>Pseudomonadota</taxon>
        <taxon>Betaproteobacteria</taxon>
        <taxon>Burkholderiales</taxon>
        <taxon>Oxalobacteraceae</taxon>
        <taxon>Herbaspirillum</taxon>
    </lineage>
</organism>
<feature type="transmembrane region" description="Helical" evidence="6">
    <location>
        <begin position="47"/>
        <end position="68"/>
    </location>
</feature>
<feature type="transmembrane region" description="Helical" evidence="6">
    <location>
        <begin position="108"/>
        <end position="128"/>
    </location>
</feature>
<evidence type="ECO:0000256" key="5">
    <source>
        <dbReference type="ARBA" id="ARBA00023136"/>
    </source>
</evidence>
<keyword evidence="3 6" id="KW-0812">Transmembrane</keyword>
<keyword evidence="8" id="KW-1185">Reference proteome</keyword>
<protein>
    <submittedName>
        <fullName evidence="7">Oligosaccharide flippase family protein</fullName>
    </submittedName>
</protein>
<evidence type="ECO:0000256" key="1">
    <source>
        <dbReference type="ARBA" id="ARBA00004651"/>
    </source>
</evidence>
<feature type="transmembrane region" description="Helical" evidence="6">
    <location>
        <begin position="384"/>
        <end position="405"/>
    </location>
</feature>
<feature type="transmembrane region" description="Helical" evidence="6">
    <location>
        <begin position="295"/>
        <end position="315"/>
    </location>
</feature>
<proteinExistence type="predicted"/>
<feature type="transmembrane region" description="Helical" evidence="6">
    <location>
        <begin position="327"/>
        <end position="347"/>
    </location>
</feature>
<keyword evidence="4 6" id="KW-1133">Transmembrane helix</keyword>